<feature type="chain" id="PRO_5045853913" description="C-type lysozyme inhibitor domain-containing protein" evidence="1">
    <location>
        <begin position="20"/>
        <end position="130"/>
    </location>
</feature>
<evidence type="ECO:0000313" key="2">
    <source>
        <dbReference type="EMBL" id="NJR79848.1"/>
    </source>
</evidence>
<evidence type="ECO:0000256" key="1">
    <source>
        <dbReference type="SAM" id="SignalP"/>
    </source>
</evidence>
<comment type="caution">
    <text evidence="2">The sequence shown here is derived from an EMBL/GenBank/DDBJ whole genome shotgun (WGS) entry which is preliminary data.</text>
</comment>
<keyword evidence="3" id="KW-1185">Reference proteome</keyword>
<keyword evidence="1" id="KW-0732">Signal</keyword>
<accession>A0ABX1CT76</accession>
<evidence type="ECO:0008006" key="4">
    <source>
        <dbReference type="Google" id="ProtNLM"/>
    </source>
</evidence>
<dbReference type="Proteomes" id="UP000732399">
    <property type="component" value="Unassembled WGS sequence"/>
</dbReference>
<protein>
    <recommendedName>
        <fullName evidence="4">C-type lysozyme inhibitor domain-containing protein</fullName>
    </recommendedName>
</protein>
<organism evidence="2 3">
    <name type="scientific">Sphingomonas corticis</name>
    <dbReference type="NCBI Taxonomy" id="2722791"/>
    <lineage>
        <taxon>Bacteria</taxon>
        <taxon>Pseudomonadati</taxon>
        <taxon>Pseudomonadota</taxon>
        <taxon>Alphaproteobacteria</taxon>
        <taxon>Sphingomonadales</taxon>
        <taxon>Sphingomonadaceae</taxon>
        <taxon>Sphingomonas</taxon>
    </lineage>
</organism>
<dbReference type="PROSITE" id="PS51257">
    <property type="entry name" value="PROKAR_LIPOPROTEIN"/>
    <property type="match status" value="1"/>
</dbReference>
<gene>
    <name evidence="2" type="ORF">HBH26_14770</name>
</gene>
<feature type="signal peptide" evidence="1">
    <location>
        <begin position="1"/>
        <end position="19"/>
    </location>
</feature>
<reference evidence="2 3" key="1">
    <citation type="submission" date="2020-03" db="EMBL/GenBank/DDBJ databases">
        <authorList>
            <person name="Wang L."/>
            <person name="He N."/>
            <person name="Li Y."/>
            <person name="Fang Y."/>
            <person name="Zhang F."/>
        </authorList>
    </citation>
    <scope>NUCLEOTIDE SEQUENCE [LARGE SCALE GENOMIC DNA]</scope>
    <source>
        <strain evidence="2 3">36D10-4-7</strain>
    </source>
</reference>
<proteinExistence type="predicted"/>
<name>A0ABX1CT76_9SPHN</name>
<dbReference type="EMBL" id="JAAVJH010000010">
    <property type="protein sequence ID" value="NJR79848.1"/>
    <property type="molecule type" value="Genomic_DNA"/>
</dbReference>
<dbReference type="RefSeq" id="WP_168135403.1">
    <property type="nucleotide sequence ID" value="NZ_JAAVJH010000010.1"/>
</dbReference>
<evidence type="ECO:0000313" key="3">
    <source>
        <dbReference type="Proteomes" id="UP000732399"/>
    </source>
</evidence>
<sequence length="130" mass="13317">MTKTPLPIAAALSSLLVLGACNSQSNEPQVIDTNPDPMASTLANAAPVELPPAIKADKTMRCKSGELVYVTFFQGDKQAVVRTEKGGTPTTLKAAEAGQPLTAEGGWSLTGNTDAVEVKVPGKGALACHA</sequence>